<reference evidence="1" key="1">
    <citation type="submission" date="2015-10" db="EMBL/GenBank/DDBJ databases">
        <authorList>
            <person name="Regsiter A."/>
            <person name="william w."/>
        </authorList>
    </citation>
    <scope>NUCLEOTIDE SEQUENCE</scope>
    <source>
        <strain evidence="1">Montdore</strain>
    </source>
</reference>
<evidence type="ECO:0000313" key="1">
    <source>
        <dbReference type="EMBL" id="CUS07462.1"/>
    </source>
</evidence>
<proteinExistence type="predicted"/>
<gene>
    <name evidence="1" type="ORF">GSTUAT00008479001</name>
</gene>
<dbReference type="Proteomes" id="UP001412239">
    <property type="component" value="Unassembled WGS sequence"/>
</dbReference>
<protein>
    <submittedName>
        <fullName evidence="1">Uncharacterized protein</fullName>
    </submittedName>
</protein>
<organism evidence="1 2">
    <name type="scientific">Tuber aestivum</name>
    <name type="common">summer truffle</name>
    <dbReference type="NCBI Taxonomy" id="59557"/>
    <lineage>
        <taxon>Eukaryota</taxon>
        <taxon>Fungi</taxon>
        <taxon>Dikarya</taxon>
        <taxon>Ascomycota</taxon>
        <taxon>Pezizomycotina</taxon>
        <taxon>Pezizomycetes</taxon>
        <taxon>Pezizales</taxon>
        <taxon>Tuberaceae</taxon>
        <taxon>Tuber</taxon>
    </lineage>
</organism>
<name>A0A292PIT5_9PEZI</name>
<accession>A0A292PIT5</accession>
<keyword evidence="2" id="KW-1185">Reference proteome</keyword>
<dbReference type="EMBL" id="LN891208">
    <property type="protein sequence ID" value="CUS07462.1"/>
    <property type="molecule type" value="Genomic_DNA"/>
</dbReference>
<sequence length="116" mass="12880">MDMMPAVLFCATHSFIIPVKRSLRWSSQVLEPNWGYTEDLFGTYDEDVSEHRLSSLVQYVSPLVQPSVDNTGIMTLLSKDMIVYDMSIVPGGSGLTKLTEGITPPASHDGARLYVR</sequence>
<dbReference type="AlphaFoldDB" id="A0A292PIT5"/>
<evidence type="ECO:0000313" key="2">
    <source>
        <dbReference type="Proteomes" id="UP001412239"/>
    </source>
</evidence>